<reference evidence="1" key="1">
    <citation type="submission" date="2014-11" db="EMBL/GenBank/DDBJ databases">
        <authorList>
            <person name="Amaro Gonzalez C."/>
        </authorList>
    </citation>
    <scope>NUCLEOTIDE SEQUENCE</scope>
</reference>
<sequence>MGFVEGRKGGNALCFLNGKT</sequence>
<name>A0A0E9TII6_ANGAN</name>
<accession>A0A0E9TII6</accession>
<protein>
    <submittedName>
        <fullName evidence="1">Uncharacterized protein</fullName>
    </submittedName>
</protein>
<evidence type="ECO:0000313" key="1">
    <source>
        <dbReference type="EMBL" id="JAH53396.1"/>
    </source>
</evidence>
<proteinExistence type="predicted"/>
<dbReference type="EMBL" id="GBXM01055181">
    <property type="protein sequence ID" value="JAH53396.1"/>
    <property type="molecule type" value="Transcribed_RNA"/>
</dbReference>
<reference evidence="1" key="2">
    <citation type="journal article" date="2015" name="Fish Shellfish Immunol.">
        <title>Early steps in the European eel (Anguilla anguilla)-Vibrio vulnificus interaction in the gills: Role of the RtxA13 toxin.</title>
        <authorList>
            <person name="Callol A."/>
            <person name="Pajuelo D."/>
            <person name="Ebbesson L."/>
            <person name="Teles M."/>
            <person name="MacKenzie S."/>
            <person name="Amaro C."/>
        </authorList>
    </citation>
    <scope>NUCLEOTIDE SEQUENCE</scope>
</reference>
<organism evidence="1">
    <name type="scientific">Anguilla anguilla</name>
    <name type="common">European freshwater eel</name>
    <name type="synonym">Muraena anguilla</name>
    <dbReference type="NCBI Taxonomy" id="7936"/>
    <lineage>
        <taxon>Eukaryota</taxon>
        <taxon>Metazoa</taxon>
        <taxon>Chordata</taxon>
        <taxon>Craniata</taxon>
        <taxon>Vertebrata</taxon>
        <taxon>Euteleostomi</taxon>
        <taxon>Actinopterygii</taxon>
        <taxon>Neopterygii</taxon>
        <taxon>Teleostei</taxon>
        <taxon>Anguilliformes</taxon>
        <taxon>Anguillidae</taxon>
        <taxon>Anguilla</taxon>
    </lineage>
</organism>
<dbReference type="AlphaFoldDB" id="A0A0E9TII6"/>